<keyword evidence="4" id="KW-0677">Repeat</keyword>
<dbReference type="Pfam" id="PF05593">
    <property type="entry name" value="RHS_repeat"/>
    <property type="match status" value="2"/>
</dbReference>
<dbReference type="InterPro" id="IPR045351">
    <property type="entry name" value="DUF6531"/>
</dbReference>
<dbReference type="NCBIfam" id="TIGR01643">
    <property type="entry name" value="YD_repeat_2x"/>
    <property type="match status" value="1"/>
</dbReference>
<evidence type="ECO:0000256" key="6">
    <source>
        <dbReference type="SAM" id="SignalP"/>
    </source>
</evidence>
<dbReference type="RefSeq" id="WP_215532998.1">
    <property type="nucleotide sequence ID" value="NZ_AP023321.1"/>
</dbReference>
<dbReference type="Gene3D" id="2.60.120.260">
    <property type="entry name" value="Galactose-binding domain-like"/>
    <property type="match status" value="1"/>
</dbReference>
<dbReference type="GO" id="GO:0005576">
    <property type="term" value="C:extracellular region"/>
    <property type="evidence" value="ECO:0007669"/>
    <property type="project" value="UniProtKB-SubCell"/>
</dbReference>
<feature type="domain" description="Carbohydrate-binding module family 96" evidence="8">
    <location>
        <begin position="316"/>
        <end position="455"/>
    </location>
</feature>
<feature type="domain" description="DUF6531" evidence="7">
    <location>
        <begin position="516"/>
        <end position="588"/>
    </location>
</feature>
<dbReference type="EMBL" id="AP023321">
    <property type="protein sequence ID" value="BCI60994.1"/>
    <property type="molecule type" value="Genomic_DNA"/>
</dbReference>
<dbReference type="InterPro" id="IPR050708">
    <property type="entry name" value="T6SS_VgrG/RHS"/>
</dbReference>
<dbReference type="Proteomes" id="UP000593890">
    <property type="component" value="Chromosome"/>
</dbReference>
<evidence type="ECO:0008006" key="12">
    <source>
        <dbReference type="Google" id="ProtNLM"/>
    </source>
</evidence>
<dbReference type="NCBIfam" id="TIGR03696">
    <property type="entry name" value="Rhs_assc_core"/>
    <property type="match status" value="1"/>
</dbReference>
<dbReference type="Pfam" id="PF25023">
    <property type="entry name" value="TEN_YD-shell"/>
    <property type="match status" value="1"/>
</dbReference>
<dbReference type="InterPro" id="IPR055372">
    <property type="entry name" value="CBM96"/>
</dbReference>
<dbReference type="InterPro" id="IPR056823">
    <property type="entry name" value="TEN-like_YD-shell"/>
</dbReference>
<evidence type="ECO:0000313" key="11">
    <source>
        <dbReference type="Proteomes" id="UP000593890"/>
    </source>
</evidence>
<dbReference type="InterPro" id="IPR022385">
    <property type="entry name" value="Rhs_assc_core"/>
</dbReference>
<evidence type="ECO:0000259" key="9">
    <source>
        <dbReference type="Pfam" id="PF25023"/>
    </source>
</evidence>
<feature type="domain" description="Teneurin-like YD-shell" evidence="9">
    <location>
        <begin position="1995"/>
        <end position="2312"/>
    </location>
</feature>
<dbReference type="PANTHER" id="PTHR32305:SF15">
    <property type="entry name" value="PROTEIN RHSA-RELATED"/>
    <property type="match status" value="1"/>
</dbReference>
<evidence type="ECO:0000259" key="7">
    <source>
        <dbReference type="Pfam" id="PF20148"/>
    </source>
</evidence>
<keyword evidence="3 6" id="KW-0732">Signal</keyword>
<accession>A0A7I8D8N6</accession>
<evidence type="ECO:0000256" key="4">
    <source>
        <dbReference type="ARBA" id="ARBA00022737"/>
    </source>
</evidence>
<evidence type="ECO:0000259" key="8">
    <source>
        <dbReference type="Pfam" id="PF24517"/>
    </source>
</evidence>
<gene>
    <name evidence="10" type="ORF">C12CBH8_16330</name>
</gene>
<feature type="region of interest" description="Disordered" evidence="5">
    <location>
        <begin position="1841"/>
        <end position="1864"/>
    </location>
</feature>
<dbReference type="Gene3D" id="2.180.10.10">
    <property type="entry name" value="RHS repeat-associated core"/>
    <property type="match status" value="2"/>
</dbReference>
<dbReference type="Pfam" id="PF24517">
    <property type="entry name" value="CBM96"/>
    <property type="match status" value="1"/>
</dbReference>
<keyword evidence="2" id="KW-0964">Secreted</keyword>
<keyword evidence="11" id="KW-1185">Reference proteome</keyword>
<dbReference type="InterPro" id="IPR006530">
    <property type="entry name" value="YD"/>
</dbReference>
<sequence length="2541" mass="284164">MKINKWIRSVALTLAFLLAAQVSPIQPFAQEAAANIQALQQQHQFWEEQPETSPSEISPQDIVGEIVEKREPNVKHFLLESGQIIAATYPQTVHELVDGQWQEIDNSLEKEPLTRSSNGDQEISNQAAGFRVSFSEGEGNKLIELQKESSSISWNLQDAGQKNLTISQPDGTEPSNPFAVKDVKSSGTYQDILPGTDIEYILNGTTIKENIVVENLSSIRSYQFDLECQNASAVLNEDKSITFLDGQGNIIFSMQAPVMYDAVGEYSDAVEVKLTPSENGYRYELIPDGGWMSEPERVYPITIDPTVETEQDTKGVQSTYIKESMPTTKLRNEARIWVGSASAKIPAACRALIKVTLPTLTPADFVTSTYLQLTPIATHYLGWNSDGIENYYFTAHRVTSDWDPSTVTWNTQPEFDPSVVDYKMARINNYDYNFNITEIAKEWYNTGVNTGLELQLNQEEGFCFFGEFGADSTMNDDPESYPILYITYMNTAGMENFWTYQTTSAGEAGSAFVQNHTGHLTYAHDDLGLGGNIMPVAISHVYNSTYKDENIGYGLGWQTNYDQTIKLETIGDRKYYIYRDSDGTKHSFDATESKDEYEDSSGLELKLKIDTGSSDARYVITDQDDNKLNFDQNGALKTVCNARDQKITISRDSAGKIQSIADGTNRIFTFAYDGGNLSSITTPDGRQQRMSYTDNQLTGIGYDDTTSNDDSKFTYGEHGLISAQSRFGDRVDMTYNANGNVILLEGSYVNEGTANKFSQLTFDYSIKETKVTDHKGRKSTYQFNEFGNTKCIYNDEGQAQFYKYYAPNDINPDGNGEPYGQNRMEMASDMQKVSCNLLQNNSFEEDGHWNGGNFSTEDAYEGKRSYCLTGSDSGEVTAVQYLELNKGDTYVFSSYVKNEEGDGESSTAGLSMEYKNASGAIVSSPISTVEKGNGWQRISATITLPSDASGRMVNLVLHKRGTGNAYFDCVQVEEGSVPNRFNLIENPDFYHYTGGTPWHWDNSHGYGMGWMDGQMEMGMTGNCYCMEGTPNLDCQAYDTVYVKGEEGTTLNYGGWILADSAPELHGEAAELNDITCLVRIELYSGDSKVQSQEVDANTFCDEWQFVGDTIIAKQSFDSVKVIFEYKNNVNRIYIDGAFLYKDYFGQSYRYDEDGNVISTTAYDKQESTFEYDTDNDMVKSTDPKGASYTYQYNDYHQPEVATSAEGIDYSYYYDQNGNIAQSQKTSRTSNTTGSAVYTEDGQYLTSQSDVFGNTVSYTYNDDGTVHTVTDAKGVVTTYTYDDLKRVIRVETTNGDESLDNQYGYTGDKMTSVTHNGFQYLFDYDSMGRISATYVASENGEKRLLSGNTYVPATNGVASGLVKSLTYGNGAIKSYTYDRQDRVIGVRYDGDQKDRYTYEYNSEGLLHSQTDTQNNVTVRYEYDLSKRLSKIHFGSEYTLQYHYDINNNLVKVEEIYGSTTQNTRYLYNQDDLVTQVMTAGGGYIDYDYSYDRRKNLYTKENLTSNADTYGFTGPEGSITMENSFAVAPVKNQPTATLTKSSEEDSITNYGSLHTTVPRPGEQYTISFWYQAQPGTAGTLRMQAFGENGSGEQVPLSDYAALELNGQNADGQYRYFETCIELEDPLYESVQWVSPTIQWVGGTGTISLNAVTFTNVYEDIWVPEGLSNTDTNNGGLATIVDSSSVNAPVPYDNTAKWEKTGSGRQWHGTYDAFRTSVPQPNEVWELSFYAKLDSDAAGTTMRFQFNGHDNIGSLWASKSTWEDIQLHADDQWHRYSVQVTMDEDLYNEGTSYIIPYLFWDSSDQAATLYLNGVSLHRVDNVWTKNQKGNFQEDYTAENIASPQINQIDSSDSPVETDPTTSISAPDGQTKTAAIRVIDGMLGGQTWTMSFWAKSTDDNPDHPSVPMEFDIRSNDLFGSISTLENVSRISVPNDSKWHFYTMTATIDEAFGADFTENGLRAWIKTSIAQQGTLLINAIQLTPGDTVRSFNHHINDGSLRNVTINTGSAQFNSAFLYDVDSQGREIVRVKHLIQNNQATSYEYDMMGHISRIYLPDGKEIAFAYDDLGQLIREDNGQINQTIVYTYDNAGNILQKETYPYTTGEVQPGNGSQTVYEYGDGIWKDLLTYQSDIGSIQYDEIGNPTMYGQWLLSWEAGRQLKSIISKAGLNLSFTYGENGLRTSKTSDGDRITYQVIDGVIRSLTKENWMGEETLTFQYSCGAVLSVIYQGEEYWYIKNAQGDITGLMDKNGEMVVTYTYDSWGVPVSREGSMKDTLGLLNPFRYREYIYDDESGLYYLQTRYYDPRVGRFLNADIMMASNGDFPSCSVFSYCSNDPVDGYDPSGMSEFQDNYMLAKKKYLARWGSGKQDEYKYSRYPSKNFGSGKQEEYNRPQQSLVDKAQKKNNNSKGFGIVGKTVSYGKAGMGAVCDAIGIGLSRELATPPQLSVISTAFSMPNFIAAHWTNDALTTNQKIAMTGYEVLTGMGGIALAYGISNCWNPTGWIGMVGAVFITVTYTIATNKLSDLLVERFTIMNEQEKIEALGITQ</sequence>
<proteinExistence type="predicted"/>
<feature type="chain" id="PRO_5030688498" description="CBM-cenC domain-containing protein" evidence="6">
    <location>
        <begin position="30"/>
        <end position="2541"/>
    </location>
</feature>
<organism evidence="10 11">
    <name type="scientific">Solibaculum mannosilyticum</name>
    <dbReference type="NCBI Taxonomy" id="2780922"/>
    <lineage>
        <taxon>Bacteria</taxon>
        <taxon>Bacillati</taxon>
        <taxon>Bacillota</taxon>
        <taxon>Clostridia</taxon>
        <taxon>Eubacteriales</taxon>
        <taxon>Oscillospiraceae</taxon>
        <taxon>Solibaculum</taxon>
    </lineage>
</organism>
<evidence type="ECO:0000256" key="5">
    <source>
        <dbReference type="SAM" id="MobiDB-lite"/>
    </source>
</evidence>
<dbReference type="PANTHER" id="PTHR32305">
    <property type="match status" value="1"/>
</dbReference>
<evidence type="ECO:0000256" key="2">
    <source>
        <dbReference type="ARBA" id="ARBA00022525"/>
    </source>
</evidence>
<dbReference type="Pfam" id="PF20148">
    <property type="entry name" value="DUF6531"/>
    <property type="match status" value="1"/>
</dbReference>
<protein>
    <recommendedName>
        <fullName evidence="12">CBM-cenC domain-containing protein</fullName>
    </recommendedName>
</protein>
<reference evidence="11" key="1">
    <citation type="submission" date="2020-07" db="EMBL/GenBank/DDBJ databases">
        <title>Complete genome sequencing of Clostridia bacterium strain 12CBH8.</title>
        <authorList>
            <person name="Sakamoto M."/>
            <person name="Murakami T."/>
            <person name="Mori H."/>
        </authorList>
    </citation>
    <scope>NUCLEOTIDE SEQUENCE [LARGE SCALE GENOMIC DNA]</scope>
    <source>
        <strain evidence="11">12CBH8</strain>
    </source>
</reference>
<evidence type="ECO:0000256" key="1">
    <source>
        <dbReference type="ARBA" id="ARBA00004613"/>
    </source>
</evidence>
<evidence type="ECO:0000313" key="10">
    <source>
        <dbReference type="EMBL" id="BCI60994.1"/>
    </source>
</evidence>
<dbReference type="InterPro" id="IPR031325">
    <property type="entry name" value="RHS_repeat"/>
</dbReference>
<comment type="subcellular location">
    <subcellularLocation>
        <location evidence="1">Secreted</location>
    </subcellularLocation>
</comment>
<feature type="region of interest" description="Disordered" evidence="5">
    <location>
        <begin position="2372"/>
        <end position="2396"/>
    </location>
</feature>
<name>A0A7I8D8N6_9FIRM</name>
<evidence type="ECO:0000256" key="3">
    <source>
        <dbReference type="ARBA" id="ARBA00022729"/>
    </source>
</evidence>
<feature type="signal peptide" evidence="6">
    <location>
        <begin position="1"/>
        <end position="29"/>
    </location>
</feature>
<dbReference type="KEGG" id="sman:C12CBH8_16330"/>
<dbReference type="NCBIfam" id="NF033679">
    <property type="entry name" value="DNRLRE_dom"/>
    <property type="match status" value="1"/>
</dbReference>
<dbReference type="SUPFAM" id="SSF49785">
    <property type="entry name" value="Galactose-binding domain-like"/>
    <property type="match status" value="1"/>
</dbReference>
<dbReference type="InterPro" id="IPR008979">
    <property type="entry name" value="Galactose-bd-like_sf"/>
</dbReference>